<dbReference type="AlphaFoldDB" id="A0A7S7RNL2"/>
<dbReference type="PANTHER" id="PTHR48104">
    <property type="entry name" value="METACASPASE-4"/>
    <property type="match status" value="1"/>
</dbReference>
<dbReference type="Pfam" id="PF00656">
    <property type="entry name" value="Peptidase_C14"/>
    <property type="match status" value="1"/>
</dbReference>
<dbReference type="KEGG" id="sbal:HUE88_01005"/>
<reference evidence="2 3" key="1">
    <citation type="submission" date="2020-05" db="EMBL/GenBank/DDBJ databases">
        <title>Sulfurimonas marisnigri, sp. nov., and Sulfurimonas baltica, sp. nov., manganese oxide reducing chemolithoautotrophs of the class Epsilonproteobacteria isolated from the pelagic redoxclines of the Black and Baltic Seas and emended description of the genus Sulfurimonas.</title>
        <authorList>
            <person name="Henkel J.V."/>
            <person name="Laudan C."/>
            <person name="Werner J."/>
            <person name="Neu T."/>
            <person name="Plewe S."/>
            <person name="Sproer C."/>
            <person name="Bunk B."/>
            <person name="Schulz-Vogt H.N."/>
        </authorList>
    </citation>
    <scope>NUCLEOTIDE SEQUENCE [LARGE SCALE GENOMIC DNA]</scope>
    <source>
        <strain evidence="2 3">GD2</strain>
    </source>
</reference>
<proteinExistence type="predicted"/>
<dbReference type="GO" id="GO:0005737">
    <property type="term" value="C:cytoplasm"/>
    <property type="evidence" value="ECO:0007669"/>
    <property type="project" value="TreeGrafter"/>
</dbReference>
<dbReference type="PANTHER" id="PTHR48104:SF30">
    <property type="entry name" value="METACASPASE-1"/>
    <property type="match status" value="1"/>
</dbReference>
<dbReference type="Gene3D" id="3.40.50.1460">
    <property type="match status" value="1"/>
</dbReference>
<dbReference type="GO" id="GO:0006508">
    <property type="term" value="P:proteolysis"/>
    <property type="evidence" value="ECO:0007669"/>
    <property type="project" value="InterPro"/>
</dbReference>
<dbReference type="SUPFAM" id="SSF52129">
    <property type="entry name" value="Caspase-like"/>
    <property type="match status" value="1"/>
</dbReference>
<accession>A0A7S7RNL2</accession>
<keyword evidence="3" id="KW-1185">Reference proteome</keyword>
<sequence>MEKAYSIVYGKPYLENSLKYDADSETFFGVVTSTKGGFSEKVAVRVPIDQAESFEKNINSLKTSVVFDYKDNQLALKKIVVKKANTPYIAMLSDINFKSENISVAVGGGSLNLPASPLLSSSLAVSASDYSIGEVSYSKDPEIAKLQKQKFELEKNVRYKKQTLIKEAELRAQKLALESQIALLEQTKGGVNDIPSLLKKSKAKKVDNTKWLFIVGIENYEYTDPVAFSANSAKEFKSVIEKRLGIPESNIRTLINRGATSSKIDYNLKDMLRRVKSGDTVYFYYSGHGIPVPAQDNAPYMLAQDMNPAYIDDERFKLQNIYKKLSNSKATKIVAFIDSCFSGGTDNQALIKGVAATRIKPKSVTFNKNKMVVISAGSGTQYSNKYDEKSNRLFSYYLMRGLINNNTDINRLYDYVKSNVQEKSYEMGASYEQVPVYSGNIGLEL</sequence>
<dbReference type="InterPro" id="IPR029030">
    <property type="entry name" value="Caspase-like_dom_sf"/>
</dbReference>
<dbReference type="InterPro" id="IPR050452">
    <property type="entry name" value="Metacaspase"/>
</dbReference>
<dbReference type="GO" id="GO:0004197">
    <property type="term" value="F:cysteine-type endopeptidase activity"/>
    <property type="evidence" value="ECO:0007669"/>
    <property type="project" value="InterPro"/>
</dbReference>
<organism evidence="2 3">
    <name type="scientific">Candidatus Sulfurimonas baltica</name>
    <dbReference type="NCBI Taxonomy" id="2740404"/>
    <lineage>
        <taxon>Bacteria</taxon>
        <taxon>Pseudomonadati</taxon>
        <taxon>Campylobacterota</taxon>
        <taxon>Epsilonproteobacteria</taxon>
        <taxon>Campylobacterales</taxon>
        <taxon>Sulfurimonadaceae</taxon>
        <taxon>Sulfurimonas</taxon>
    </lineage>
</organism>
<evidence type="ECO:0000313" key="2">
    <source>
        <dbReference type="EMBL" id="QOY53397.1"/>
    </source>
</evidence>
<evidence type="ECO:0000313" key="3">
    <source>
        <dbReference type="Proteomes" id="UP000593994"/>
    </source>
</evidence>
<protein>
    <submittedName>
        <fullName evidence="2">Caspase family protein</fullName>
    </submittedName>
</protein>
<dbReference type="EMBL" id="CP054492">
    <property type="protein sequence ID" value="QOY53397.1"/>
    <property type="molecule type" value="Genomic_DNA"/>
</dbReference>
<feature type="domain" description="Peptidase C14 caspase" evidence="1">
    <location>
        <begin position="210"/>
        <end position="439"/>
    </location>
</feature>
<gene>
    <name evidence="2" type="ORF">HUE88_01005</name>
</gene>
<name>A0A7S7RNL2_9BACT</name>
<evidence type="ECO:0000259" key="1">
    <source>
        <dbReference type="Pfam" id="PF00656"/>
    </source>
</evidence>
<dbReference type="Proteomes" id="UP000593994">
    <property type="component" value="Chromosome"/>
</dbReference>
<dbReference type="InterPro" id="IPR011600">
    <property type="entry name" value="Pept_C14_caspase"/>
</dbReference>